<accession>A0A9P5YQ90</accession>
<reference evidence="2" key="1">
    <citation type="submission" date="2020-11" db="EMBL/GenBank/DDBJ databases">
        <authorList>
            <consortium name="DOE Joint Genome Institute"/>
            <person name="Ahrendt S."/>
            <person name="Riley R."/>
            <person name="Andreopoulos W."/>
            <person name="Labutti K."/>
            <person name="Pangilinan J."/>
            <person name="Ruiz-Duenas F.J."/>
            <person name="Barrasa J.M."/>
            <person name="Sanchez-Garcia M."/>
            <person name="Camarero S."/>
            <person name="Miyauchi S."/>
            <person name="Serrano A."/>
            <person name="Linde D."/>
            <person name="Babiker R."/>
            <person name="Drula E."/>
            <person name="Ayuso-Fernandez I."/>
            <person name="Pacheco R."/>
            <person name="Padilla G."/>
            <person name="Ferreira P."/>
            <person name="Barriuso J."/>
            <person name="Kellner H."/>
            <person name="Castanera R."/>
            <person name="Alfaro M."/>
            <person name="Ramirez L."/>
            <person name="Pisabarro A.G."/>
            <person name="Kuo A."/>
            <person name="Tritt A."/>
            <person name="Lipzen A."/>
            <person name="He G."/>
            <person name="Yan M."/>
            <person name="Ng V."/>
            <person name="Cullen D."/>
            <person name="Martin F."/>
            <person name="Rosso M.-N."/>
            <person name="Henrissat B."/>
            <person name="Hibbett D."/>
            <person name="Martinez A.T."/>
            <person name="Grigoriev I.V."/>
        </authorList>
    </citation>
    <scope>NUCLEOTIDE SEQUENCE</scope>
    <source>
        <strain evidence="2">CIRM-BRFM 674</strain>
    </source>
</reference>
<keyword evidence="3" id="KW-1185">Reference proteome</keyword>
<organism evidence="2 3">
    <name type="scientific">Pholiota conissans</name>
    <dbReference type="NCBI Taxonomy" id="109636"/>
    <lineage>
        <taxon>Eukaryota</taxon>
        <taxon>Fungi</taxon>
        <taxon>Dikarya</taxon>
        <taxon>Basidiomycota</taxon>
        <taxon>Agaricomycotina</taxon>
        <taxon>Agaricomycetes</taxon>
        <taxon>Agaricomycetidae</taxon>
        <taxon>Agaricales</taxon>
        <taxon>Agaricineae</taxon>
        <taxon>Strophariaceae</taxon>
        <taxon>Pholiota</taxon>
    </lineage>
</organism>
<feature type="compositionally biased region" description="Basic and acidic residues" evidence="1">
    <location>
        <begin position="12"/>
        <end position="23"/>
    </location>
</feature>
<comment type="caution">
    <text evidence="2">The sequence shown here is derived from an EMBL/GenBank/DDBJ whole genome shotgun (WGS) entry which is preliminary data.</text>
</comment>
<proteinExistence type="predicted"/>
<dbReference type="EMBL" id="MU155444">
    <property type="protein sequence ID" value="KAF9473427.1"/>
    <property type="molecule type" value="Genomic_DNA"/>
</dbReference>
<evidence type="ECO:0000313" key="2">
    <source>
        <dbReference type="EMBL" id="KAF9473427.1"/>
    </source>
</evidence>
<gene>
    <name evidence="2" type="ORF">BDN70DRAFT_384090</name>
</gene>
<sequence length="83" mass="9081">MMDRSSGSQKAHRTDKTDRRSDSTDSTSEGESDAPLKGSAKIMPDTKAQILLDSLRNLIFPLIQNVVPTANGDFNICNDLEDV</sequence>
<name>A0A9P5YQ90_9AGAR</name>
<dbReference type="Proteomes" id="UP000807469">
    <property type="component" value="Unassembled WGS sequence"/>
</dbReference>
<protein>
    <submittedName>
        <fullName evidence="2">Uncharacterized protein</fullName>
    </submittedName>
</protein>
<evidence type="ECO:0000313" key="3">
    <source>
        <dbReference type="Proteomes" id="UP000807469"/>
    </source>
</evidence>
<evidence type="ECO:0000256" key="1">
    <source>
        <dbReference type="SAM" id="MobiDB-lite"/>
    </source>
</evidence>
<feature type="region of interest" description="Disordered" evidence="1">
    <location>
        <begin position="1"/>
        <end position="41"/>
    </location>
</feature>
<dbReference type="AlphaFoldDB" id="A0A9P5YQ90"/>